<evidence type="ECO:0000313" key="3">
    <source>
        <dbReference type="Proteomes" id="UP000320475"/>
    </source>
</evidence>
<accession>A0A507CY22</accession>
<sequence>MELQHGYCRASPRETRGSAGAFIPVFSRHTCTVNTLWSHQTPQSAHHDRTGEQRRSNRLLGCTKRGCDRPDSQLPTQSVPRITMPVRRQTPGRRRKLDTRPVCCKG</sequence>
<evidence type="ECO:0000256" key="1">
    <source>
        <dbReference type="SAM" id="MobiDB-lite"/>
    </source>
</evidence>
<proteinExistence type="predicted"/>
<gene>
    <name evidence="2" type="ORF">SeLEV6574_g04731</name>
</gene>
<reference evidence="2 3" key="1">
    <citation type="journal article" date="2019" name="Sci. Rep.">
        <title>Comparative genomics of chytrid fungi reveal insights into the obligate biotrophic and pathogenic lifestyle of Synchytrium endobioticum.</title>
        <authorList>
            <person name="van de Vossenberg B.T.L.H."/>
            <person name="Warris S."/>
            <person name="Nguyen H.D.T."/>
            <person name="van Gent-Pelzer M.P.E."/>
            <person name="Joly D.L."/>
            <person name="van de Geest H.C."/>
            <person name="Bonants P.J.M."/>
            <person name="Smith D.S."/>
            <person name="Levesque C.A."/>
            <person name="van der Lee T.A.J."/>
        </authorList>
    </citation>
    <scope>NUCLEOTIDE SEQUENCE [LARGE SCALE GENOMIC DNA]</scope>
    <source>
        <strain evidence="2 3">LEV6574</strain>
    </source>
</reference>
<comment type="caution">
    <text evidence="2">The sequence shown here is derived from an EMBL/GenBank/DDBJ whole genome shotgun (WGS) entry which is preliminary data.</text>
</comment>
<dbReference type="EMBL" id="QEAM01000199">
    <property type="protein sequence ID" value="TPX44063.1"/>
    <property type="molecule type" value="Genomic_DNA"/>
</dbReference>
<feature type="compositionally biased region" description="Basic and acidic residues" evidence="1">
    <location>
        <begin position="45"/>
        <end position="55"/>
    </location>
</feature>
<organism evidence="2 3">
    <name type="scientific">Synchytrium endobioticum</name>
    <dbReference type="NCBI Taxonomy" id="286115"/>
    <lineage>
        <taxon>Eukaryota</taxon>
        <taxon>Fungi</taxon>
        <taxon>Fungi incertae sedis</taxon>
        <taxon>Chytridiomycota</taxon>
        <taxon>Chytridiomycota incertae sedis</taxon>
        <taxon>Chytridiomycetes</taxon>
        <taxon>Synchytriales</taxon>
        <taxon>Synchytriaceae</taxon>
        <taxon>Synchytrium</taxon>
    </lineage>
</organism>
<dbReference type="AlphaFoldDB" id="A0A507CY22"/>
<feature type="region of interest" description="Disordered" evidence="1">
    <location>
        <begin position="39"/>
        <end position="106"/>
    </location>
</feature>
<name>A0A507CY22_9FUNG</name>
<dbReference type="Proteomes" id="UP000320475">
    <property type="component" value="Unassembled WGS sequence"/>
</dbReference>
<protein>
    <submittedName>
        <fullName evidence="2">Uncharacterized protein</fullName>
    </submittedName>
</protein>
<evidence type="ECO:0000313" key="2">
    <source>
        <dbReference type="EMBL" id="TPX44063.1"/>
    </source>
</evidence>